<evidence type="ECO:0000256" key="6">
    <source>
        <dbReference type="ARBA" id="ARBA00023136"/>
    </source>
</evidence>
<keyword evidence="10" id="KW-1185">Reference proteome</keyword>
<feature type="transmembrane region" description="Helical" evidence="7">
    <location>
        <begin position="98"/>
        <end position="123"/>
    </location>
</feature>
<dbReference type="PROSITE" id="PS00217">
    <property type="entry name" value="SUGAR_TRANSPORT_2"/>
    <property type="match status" value="1"/>
</dbReference>
<sequence length="479" mass="51096">MSGYMLLSVLATSMGGFLYGFDTAATSGIRALPAFVQHIEHGSIAMDRLVALCFAVAATLASLFSGAISDCYGRRVSIITGTSTFIAGSGLTTAADNLAIFCVGRALTGIGLGLVFAAAPVYIAEVSSERLRGSLLVCMPFSVASGAIMAFMVNYLCGNMDGDIGWRIPLAIESSAAMLMLTGVMLMPRSPRWLLAQSHDKDASVAFCKLNNLHPERYRVIGEFDEMRVALLADRMDSTNAGLGGSHGGGSWRVLLSREARRPMLLVLALLVLQQPCELAASIYYFPGVLRAAGIESDKHVALLGTGGLGMMLLLVSGIGMLSVDRLGRRPLVVGGSSAMALALVLLAILAACRNTMPTSAAVSIAYAVMASVVVVAGAVSWRMAGWIYPVEILPNRMRARAMSFVCSLRWLFRLLTIQLAPWLLGHIGWGMYAALAAIYIVATLWAYHCLPETKDASLERIALQWSGEHACTAKYARK</sequence>
<dbReference type="OrthoDB" id="6612291at2759"/>
<dbReference type="InterPro" id="IPR003663">
    <property type="entry name" value="Sugar/inositol_transpt"/>
</dbReference>
<dbReference type="EMBL" id="KZ990720">
    <property type="protein sequence ID" value="RKP23744.1"/>
    <property type="molecule type" value="Genomic_DNA"/>
</dbReference>
<evidence type="ECO:0000313" key="9">
    <source>
        <dbReference type="EMBL" id="RKP23744.1"/>
    </source>
</evidence>
<reference evidence="10" key="1">
    <citation type="journal article" date="2018" name="Nat. Microbiol.">
        <title>Leveraging single-cell genomics to expand the fungal tree of life.</title>
        <authorList>
            <person name="Ahrendt S.R."/>
            <person name="Quandt C.A."/>
            <person name="Ciobanu D."/>
            <person name="Clum A."/>
            <person name="Salamov A."/>
            <person name="Andreopoulos B."/>
            <person name="Cheng J.F."/>
            <person name="Woyke T."/>
            <person name="Pelin A."/>
            <person name="Henrissat B."/>
            <person name="Reynolds N.K."/>
            <person name="Benny G.L."/>
            <person name="Smith M.E."/>
            <person name="James T.Y."/>
            <person name="Grigoriev I.V."/>
        </authorList>
    </citation>
    <scope>NUCLEOTIDE SEQUENCE [LARGE SCALE GENOMIC DNA]</scope>
    <source>
        <strain evidence="10">Benny S71-1</strain>
    </source>
</reference>
<gene>
    <name evidence="9" type="ORF">SYNPS1DRAFT_24180</name>
</gene>
<dbReference type="InterPro" id="IPR005829">
    <property type="entry name" value="Sugar_transporter_CS"/>
</dbReference>
<evidence type="ECO:0000256" key="2">
    <source>
        <dbReference type="ARBA" id="ARBA00010992"/>
    </source>
</evidence>
<feature type="domain" description="Major facilitator superfamily (MFS) profile" evidence="8">
    <location>
        <begin position="8"/>
        <end position="455"/>
    </location>
</feature>
<dbReference type="InterPro" id="IPR005828">
    <property type="entry name" value="MFS_sugar_transport-like"/>
</dbReference>
<dbReference type="AlphaFoldDB" id="A0A4P9YV50"/>
<feature type="transmembrane region" description="Helical" evidence="7">
    <location>
        <begin position="76"/>
        <end position="92"/>
    </location>
</feature>
<comment type="similarity">
    <text evidence="2">Belongs to the major facilitator superfamily. Sugar transporter (TC 2.A.1.1) family.</text>
</comment>
<dbReference type="InterPro" id="IPR050360">
    <property type="entry name" value="MFS_Sugar_Transporters"/>
</dbReference>
<dbReference type="PANTHER" id="PTHR48022:SF2">
    <property type="entry name" value="PLASTIDIC GLUCOSE TRANSPORTER 4"/>
    <property type="match status" value="1"/>
</dbReference>
<feature type="transmembrane region" description="Helical" evidence="7">
    <location>
        <begin position="364"/>
        <end position="382"/>
    </location>
</feature>
<evidence type="ECO:0000256" key="4">
    <source>
        <dbReference type="ARBA" id="ARBA00022692"/>
    </source>
</evidence>
<dbReference type="InterPro" id="IPR036259">
    <property type="entry name" value="MFS_trans_sf"/>
</dbReference>
<keyword evidence="5 7" id="KW-1133">Transmembrane helix</keyword>
<dbReference type="Proteomes" id="UP000278143">
    <property type="component" value="Unassembled WGS sequence"/>
</dbReference>
<dbReference type="Gene3D" id="1.20.1250.20">
    <property type="entry name" value="MFS general substrate transporter like domains"/>
    <property type="match status" value="1"/>
</dbReference>
<keyword evidence="4 7" id="KW-0812">Transmembrane</keyword>
<feature type="transmembrane region" description="Helical" evidence="7">
    <location>
        <begin position="135"/>
        <end position="156"/>
    </location>
</feature>
<dbReference type="InterPro" id="IPR020846">
    <property type="entry name" value="MFS_dom"/>
</dbReference>
<feature type="transmembrane region" description="Helical" evidence="7">
    <location>
        <begin position="430"/>
        <end position="451"/>
    </location>
</feature>
<evidence type="ECO:0000313" key="10">
    <source>
        <dbReference type="Proteomes" id="UP000278143"/>
    </source>
</evidence>
<evidence type="ECO:0000256" key="1">
    <source>
        <dbReference type="ARBA" id="ARBA00004141"/>
    </source>
</evidence>
<feature type="transmembrane region" description="Helical" evidence="7">
    <location>
        <begin position="301"/>
        <end position="324"/>
    </location>
</feature>
<dbReference type="PANTHER" id="PTHR48022">
    <property type="entry name" value="PLASTIDIC GLUCOSE TRANSPORTER 4"/>
    <property type="match status" value="1"/>
</dbReference>
<evidence type="ECO:0000256" key="5">
    <source>
        <dbReference type="ARBA" id="ARBA00022989"/>
    </source>
</evidence>
<feature type="transmembrane region" description="Helical" evidence="7">
    <location>
        <begin position="168"/>
        <end position="187"/>
    </location>
</feature>
<evidence type="ECO:0000259" key="8">
    <source>
        <dbReference type="PROSITE" id="PS50850"/>
    </source>
</evidence>
<evidence type="ECO:0000256" key="3">
    <source>
        <dbReference type="ARBA" id="ARBA00022448"/>
    </source>
</evidence>
<dbReference type="PROSITE" id="PS50850">
    <property type="entry name" value="MFS"/>
    <property type="match status" value="1"/>
</dbReference>
<keyword evidence="6 7" id="KW-0472">Membrane</keyword>
<dbReference type="PROSITE" id="PS00216">
    <property type="entry name" value="SUGAR_TRANSPORT_1"/>
    <property type="match status" value="2"/>
</dbReference>
<dbReference type="SUPFAM" id="SSF103473">
    <property type="entry name" value="MFS general substrate transporter"/>
    <property type="match status" value="1"/>
</dbReference>
<organism evidence="9 10">
    <name type="scientific">Syncephalis pseudoplumigaleata</name>
    <dbReference type="NCBI Taxonomy" id="1712513"/>
    <lineage>
        <taxon>Eukaryota</taxon>
        <taxon>Fungi</taxon>
        <taxon>Fungi incertae sedis</taxon>
        <taxon>Zoopagomycota</taxon>
        <taxon>Zoopagomycotina</taxon>
        <taxon>Zoopagomycetes</taxon>
        <taxon>Zoopagales</taxon>
        <taxon>Piptocephalidaceae</taxon>
        <taxon>Syncephalis</taxon>
    </lineage>
</organism>
<dbReference type="GO" id="GO:0016020">
    <property type="term" value="C:membrane"/>
    <property type="evidence" value="ECO:0007669"/>
    <property type="project" value="UniProtKB-SubCell"/>
</dbReference>
<feature type="transmembrane region" description="Helical" evidence="7">
    <location>
        <begin position="49"/>
        <end position="69"/>
    </location>
</feature>
<keyword evidence="3" id="KW-0813">Transport</keyword>
<comment type="subcellular location">
    <subcellularLocation>
        <location evidence="1">Membrane</location>
        <topology evidence="1">Multi-pass membrane protein</topology>
    </subcellularLocation>
</comment>
<feature type="transmembrane region" description="Helical" evidence="7">
    <location>
        <begin position="331"/>
        <end position="352"/>
    </location>
</feature>
<evidence type="ECO:0000256" key="7">
    <source>
        <dbReference type="SAM" id="Phobius"/>
    </source>
</evidence>
<feature type="transmembrane region" description="Helical" evidence="7">
    <location>
        <begin position="402"/>
        <end position="424"/>
    </location>
</feature>
<dbReference type="GO" id="GO:0005351">
    <property type="term" value="F:carbohydrate:proton symporter activity"/>
    <property type="evidence" value="ECO:0007669"/>
    <property type="project" value="TreeGrafter"/>
</dbReference>
<feature type="transmembrane region" description="Helical" evidence="7">
    <location>
        <begin position="265"/>
        <end position="286"/>
    </location>
</feature>
<proteinExistence type="inferred from homology"/>
<accession>A0A4P9YV50</accession>
<protein>
    <submittedName>
        <fullName evidence="9">General substrate transporter</fullName>
    </submittedName>
</protein>
<dbReference type="PRINTS" id="PR00171">
    <property type="entry name" value="SUGRTRNSPORT"/>
</dbReference>
<name>A0A4P9YV50_9FUNG</name>
<dbReference type="Pfam" id="PF00083">
    <property type="entry name" value="Sugar_tr"/>
    <property type="match status" value="1"/>
</dbReference>